<protein>
    <submittedName>
        <fullName evidence="1">Uncharacterized protein</fullName>
    </submittedName>
</protein>
<evidence type="ECO:0000313" key="1">
    <source>
        <dbReference type="EMBL" id="OWK28603.1"/>
    </source>
</evidence>
<organism evidence="1 2">
    <name type="scientific">Sphingomonas mucosissima</name>
    <dbReference type="NCBI Taxonomy" id="370959"/>
    <lineage>
        <taxon>Bacteria</taxon>
        <taxon>Pseudomonadati</taxon>
        <taxon>Pseudomonadota</taxon>
        <taxon>Alphaproteobacteria</taxon>
        <taxon>Sphingomonadales</taxon>
        <taxon>Sphingomonadaceae</taxon>
        <taxon>Sphingomonas</taxon>
    </lineage>
</organism>
<sequence length="59" mass="6893">MSQSDLEYFYQRAEVELRRASKSKCPEAVKAHYELAGHYLDRFYSGEEDGRSVRPQGLH</sequence>
<name>A0A245ZFU5_9SPHN</name>
<comment type="caution">
    <text evidence="1">The sequence shown here is derived from an EMBL/GenBank/DDBJ whole genome shotgun (WGS) entry which is preliminary data.</text>
</comment>
<dbReference type="EMBL" id="NBBJ01000005">
    <property type="protein sequence ID" value="OWK28603.1"/>
    <property type="molecule type" value="Genomic_DNA"/>
</dbReference>
<keyword evidence="2" id="KW-1185">Reference proteome</keyword>
<proteinExistence type="predicted"/>
<dbReference type="AlphaFoldDB" id="A0A245ZFU5"/>
<evidence type="ECO:0000313" key="2">
    <source>
        <dbReference type="Proteomes" id="UP000197783"/>
    </source>
</evidence>
<accession>A0A245ZFU5</accession>
<dbReference type="Proteomes" id="UP000197783">
    <property type="component" value="Unassembled WGS sequence"/>
</dbReference>
<reference evidence="1 2" key="1">
    <citation type="submission" date="2017-03" db="EMBL/GenBank/DDBJ databases">
        <title>Genome sequence of Sphingomonas mucosissima DSM 17494.</title>
        <authorList>
            <person name="Poehlein A."/>
            <person name="Wuebbeler J.H."/>
            <person name="Steinbuechel A."/>
            <person name="Daniel R."/>
        </authorList>
    </citation>
    <scope>NUCLEOTIDE SEQUENCE [LARGE SCALE GENOMIC DNA]</scope>
    <source>
        <strain evidence="1 2">DSM 17494</strain>
    </source>
</reference>
<gene>
    <name evidence="1" type="ORF">SPMU_28650</name>
</gene>